<dbReference type="EMBL" id="KN557489">
    <property type="protein sequence ID" value="KHJ87557.1"/>
    <property type="molecule type" value="Genomic_DNA"/>
</dbReference>
<dbReference type="AlphaFoldDB" id="A0A0B1SVL7"/>
<name>A0A0B1SVL7_OESDE</name>
<organism evidence="1 2">
    <name type="scientific">Oesophagostomum dentatum</name>
    <name type="common">Nodular worm</name>
    <dbReference type="NCBI Taxonomy" id="61180"/>
    <lineage>
        <taxon>Eukaryota</taxon>
        <taxon>Metazoa</taxon>
        <taxon>Ecdysozoa</taxon>
        <taxon>Nematoda</taxon>
        <taxon>Chromadorea</taxon>
        <taxon>Rhabditida</taxon>
        <taxon>Rhabditina</taxon>
        <taxon>Rhabditomorpha</taxon>
        <taxon>Strongyloidea</taxon>
        <taxon>Strongylidae</taxon>
        <taxon>Oesophagostomum</taxon>
    </lineage>
</organism>
<accession>A0A0B1SVL7</accession>
<sequence>MTCRISLHDRDLKQFALAINRSMPDPVQSSTASQSWLTRSERHVGLASRRITKFTQKKTLVDQSKIGDAAEMFVTEIQEKMATLPLNSFINIDQSVVNKEIALLHGAR</sequence>
<reference evidence="1 2" key="1">
    <citation type="submission" date="2014-03" db="EMBL/GenBank/DDBJ databases">
        <title>Draft genome of the hookworm Oesophagostomum dentatum.</title>
        <authorList>
            <person name="Mitreva M."/>
        </authorList>
    </citation>
    <scope>NUCLEOTIDE SEQUENCE [LARGE SCALE GENOMIC DNA]</scope>
    <source>
        <strain evidence="1 2">OD-Hann</strain>
    </source>
</reference>
<protein>
    <submittedName>
        <fullName evidence="1">Uncharacterized protein</fullName>
    </submittedName>
</protein>
<dbReference type="OrthoDB" id="5876883at2759"/>
<keyword evidence="2" id="KW-1185">Reference proteome</keyword>
<gene>
    <name evidence="1" type="ORF">OESDEN_12667</name>
</gene>
<evidence type="ECO:0000313" key="2">
    <source>
        <dbReference type="Proteomes" id="UP000053660"/>
    </source>
</evidence>
<evidence type="ECO:0000313" key="1">
    <source>
        <dbReference type="EMBL" id="KHJ87557.1"/>
    </source>
</evidence>
<proteinExistence type="predicted"/>
<dbReference type="Proteomes" id="UP000053660">
    <property type="component" value="Unassembled WGS sequence"/>
</dbReference>